<keyword evidence="2" id="KW-0233">DNA recombination</keyword>
<dbReference type="InterPro" id="IPR013762">
    <property type="entry name" value="Integrase-like_cat_sf"/>
</dbReference>
<dbReference type="Gene3D" id="1.10.150.130">
    <property type="match status" value="1"/>
</dbReference>
<dbReference type="EMBL" id="JAYXUG010000030">
    <property type="protein sequence ID" value="MEC6833851.1"/>
    <property type="molecule type" value="Genomic_DNA"/>
</dbReference>
<comment type="caution">
    <text evidence="4">The sequence shown here is derived from an EMBL/GenBank/DDBJ whole genome shotgun (WGS) entry which is preliminary data.</text>
</comment>
<proteinExistence type="predicted"/>
<organism evidence="4 5">
    <name type="scientific">Photobacterium toruni</name>
    <dbReference type="NCBI Taxonomy" id="1935446"/>
    <lineage>
        <taxon>Bacteria</taxon>
        <taxon>Pseudomonadati</taxon>
        <taxon>Pseudomonadota</taxon>
        <taxon>Gammaproteobacteria</taxon>
        <taxon>Vibrionales</taxon>
        <taxon>Vibrionaceae</taxon>
        <taxon>Photobacterium</taxon>
    </lineage>
</organism>
<evidence type="ECO:0000256" key="2">
    <source>
        <dbReference type="ARBA" id="ARBA00023172"/>
    </source>
</evidence>
<evidence type="ECO:0000256" key="1">
    <source>
        <dbReference type="ARBA" id="ARBA00023125"/>
    </source>
</evidence>
<dbReference type="RefSeq" id="WP_327775682.1">
    <property type="nucleotide sequence ID" value="NZ_JAYXUG010000030.1"/>
</dbReference>
<dbReference type="InterPro" id="IPR010998">
    <property type="entry name" value="Integrase_recombinase_N"/>
</dbReference>
<accession>A0ABU6LC11</accession>
<evidence type="ECO:0000259" key="3">
    <source>
        <dbReference type="PROSITE" id="PS51898"/>
    </source>
</evidence>
<protein>
    <submittedName>
        <fullName evidence="4">Tyrosine-type recombinase/integrase</fullName>
    </submittedName>
</protein>
<dbReference type="SUPFAM" id="SSF56349">
    <property type="entry name" value="DNA breaking-rejoining enzymes"/>
    <property type="match status" value="1"/>
</dbReference>
<dbReference type="InterPro" id="IPR002104">
    <property type="entry name" value="Integrase_catalytic"/>
</dbReference>
<dbReference type="Proteomes" id="UP001306119">
    <property type="component" value="Unassembled WGS sequence"/>
</dbReference>
<dbReference type="PROSITE" id="PS51898">
    <property type="entry name" value="TYR_RECOMBINASE"/>
    <property type="match status" value="1"/>
</dbReference>
<dbReference type="Gene3D" id="1.10.443.10">
    <property type="entry name" value="Intergrase catalytic core"/>
    <property type="match status" value="1"/>
</dbReference>
<sequence>MTAKNHPIIKHNQVTLSLLKSQQNVKHTWQQQQQTLKRFTLNFPDLSDSFAPDWGALPQVLNNVHAFNDNRGGYSPHTLKMLALVLRKWDRYCKNEMIYSFPISPAILLGWLQGLKLGGLSINTLKQYRAQLSLFHTIMAVEDVTKHPCLRHFFHSLAKDEMEFTGSQVIELQAKPFRKQHLLQLMDRWGNYTQPLRYRDLTVLTVAYGTLLREGEIGNIRKKHVNILENGDINIERVTSKTSISPEPKRLTGRFAVILQRYLVTYCEGLDDEDFIFCWLTIKGKRPAGYRQTPMSGMTIDRIYQRAQQALDIEGDGVTKNNAHRSLWSGHSSRVGALQDGYTAGLSLTQLIQLGDWKSNEMVLRYLRGLTNDNSPNLLLQD</sequence>
<gene>
    <name evidence="4" type="ORF">VXS06_18970</name>
</gene>
<evidence type="ECO:0000313" key="5">
    <source>
        <dbReference type="Proteomes" id="UP001306119"/>
    </source>
</evidence>
<keyword evidence="5" id="KW-1185">Reference proteome</keyword>
<dbReference type="Pfam" id="PF00589">
    <property type="entry name" value="Phage_integrase"/>
    <property type="match status" value="1"/>
</dbReference>
<dbReference type="InterPro" id="IPR011010">
    <property type="entry name" value="DNA_brk_join_enz"/>
</dbReference>
<name>A0ABU6LC11_9GAMM</name>
<dbReference type="SUPFAM" id="SSF47823">
    <property type="entry name" value="lambda integrase-like, N-terminal domain"/>
    <property type="match status" value="1"/>
</dbReference>
<evidence type="ECO:0000313" key="4">
    <source>
        <dbReference type="EMBL" id="MEC6833851.1"/>
    </source>
</evidence>
<keyword evidence="1" id="KW-0238">DNA-binding</keyword>
<reference evidence="4 5" key="1">
    <citation type="submission" date="2024-01" db="EMBL/GenBank/DDBJ databases">
        <title>Active colonisers of the gastrointestinal tract of Atlantic salmon farmed in a warm water region.</title>
        <authorList>
            <person name="Bowman J.P."/>
        </authorList>
    </citation>
    <scope>NUCLEOTIDE SEQUENCE [LARGE SCALE GENOMIC DNA]</scope>
    <source>
        <strain evidence="4 5">S3MW1</strain>
    </source>
</reference>
<feature type="domain" description="Tyr recombinase" evidence="3">
    <location>
        <begin position="172"/>
        <end position="380"/>
    </location>
</feature>